<comment type="function">
    <text evidence="4">Carrier of the growing fatty acid chain in fatty acid biosynthesis.</text>
</comment>
<keyword evidence="4" id="KW-0444">Lipid biosynthesis</keyword>
<feature type="domain" description="Carrier" evidence="5">
    <location>
        <begin position="1"/>
        <end position="76"/>
    </location>
</feature>
<dbReference type="GO" id="GO:0005829">
    <property type="term" value="C:cytosol"/>
    <property type="evidence" value="ECO:0007669"/>
    <property type="project" value="TreeGrafter"/>
</dbReference>
<organism evidence="6 7">
    <name type="scientific">Penicillium patulum</name>
    <name type="common">Penicillium griseofulvum</name>
    <dbReference type="NCBI Taxonomy" id="5078"/>
    <lineage>
        <taxon>Eukaryota</taxon>
        <taxon>Fungi</taxon>
        <taxon>Dikarya</taxon>
        <taxon>Ascomycota</taxon>
        <taxon>Pezizomycotina</taxon>
        <taxon>Eurotiomycetes</taxon>
        <taxon>Eurotiomycetidae</taxon>
        <taxon>Eurotiales</taxon>
        <taxon>Aspergillaceae</taxon>
        <taxon>Penicillium</taxon>
    </lineage>
</organism>
<dbReference type="SUPFAM" id="SSF47336">
    <property type="entry name" value="ACP-like"/>
    <property type="match status" value="1"/>
</dbReference>
<sequence length="83" mass="9331">MSVEKRIKEIIAEQLDVKVEEITGEKSFVHDFGADSLSGVELILALENEFSINIEDKEAEKITTVSAAIDYIKAHIHETRTDE</sequence>
<gene>
    <name evidence="6" type="ORF">PGRI_056490</name>
</gene>
<protein>
    <recommendedName>
        <fullName evidence="4">Acyl carrier protein</fullName>
    </recommendedName>
</protein>
<proteinExistence type="inferred from homology"/>
<dbReference type="NCBIfam" id="NF002148">
    <property type="entry name" value="PRK00982.1-2"/>
    <property type="match status" value="1"/>
</dbReference>
<dbReference type="GO" id="GO:0009245">
    <property type="term" value="P:lipid A biosynthetic process"/>
    <property type="evidence" value="ECO:0007669"/>
    <property type="project" value="TreeGrafter"/>
</dbReference>
<dbReference type="GO" id="GO:0000036">
    <property type="term" value="F:acyl carrier activity"/>
    <property type="evidence" value="ECO:0007669"/>
    <property type="project" value="TreeGrafter"/>
</dbReference>
<dbReference type="GO" id="GO:0000035">
    <property type="term" value="F:acyl binding"/>
    <property type="evidence" value="ECO:0007669"/>
    <property type="project" value="TreeGrafter"/>
</dbReference>
<dbReference type="Pfam" id="PF00550">
    <property type="entry name" value="PP-binding"/>
    <property type="match status" value="1"/>
</dbReference>
<evidence type="ECO:0000256" key="1">
    <source>
        <dbReference type="ARBA" id="ARBA00010930"/>
    </source>
</evidence>
<keyword evidence="4" id="KW-0276">Fatty acid metabolism</keyword>
<evidence type="ECO:0000313" key="7">
    <source>
        <dbReference type="Proteomes" id="UP000070168"/>
    </source>
</evidence>
<dbReference type="HAMAP" id="MF_01217">
    <property type="entry name" value="Acyl_carrier"/>
    <property type="match status" value="1"/>
</dbReference>
<comment type="similarity">
    <text evidence="1">Belongs to the acyl carrier protein (ACP) family.</text>
</comment>
<dbReference type="NCBIfam" id="NF002149">
    <property type="entry name" value="PRK00982.1-3"/>
    <property type="match status" value="1"/>
</dbReference>
<name>A0A135LL22_PENPA</name>
<keyword evidence="4" id="KW-0443">Lipid metabolism</keyword>
<keyword evidence="3" id="KW-0597">Phosphoprotein</keyword>
<evidence type="ECO:0000256" key="4">
    <source>
        <dbReference type="RuleBase" id="RU000722"/>
    </source>
</evidence>
<keyword evidence="7" id="KW-1185">Reference proteome</keyword>
<dbReference type="PANTHER" id="PTHR20863">
    <property type="entry name" value="ACYL CARRIER PROTEIN"/>
    <property type="match status" value="1"/>
</dbReference>
<dbReference type="EMBL" id="LHQR01000048">
    <property type="protein sequence ID" value="KXG49681.1"/>
    <property type="molecule type" value="Genomic_DNA"/>
</dbReference>
<keyword evidence="4" id="KW-0275">Fatty acid biosynthesis</keyword>
<dbReference type="RefSeq" id="XP_040648217.1">
    <property type="nucleotide sequence ID" value="XM_040793362.1"/>
</dbReference>
<dbReference type="InterPro" id="IPR036736">
    <property type="entry name" value="ACP-like_sf"/>
</dbReference>
<dbReference type="PANTHER" id="PTHR20863:SF76">
    <property type="entry name" value="CARRIER DOMAIN-CONTAINING PROTEIN"/>
    <property type="match status" value="1"/>
</dbReference>
<dbReference type="GO" id="GO:0016020">
    <property type="term" value="C:membrane"/>
    <property type="evidence" value="ECO:0007669"/>
    <property type="project" value="GOC"/>
</dbReference>
<dbReference type="GeneID" id="63708662"/>
<keyword evidence="2 4" id="KW-0596">Phosphopantetheine</keyword>
<dbReference type="Gene3D" id="1.10.1200.10">
    <property type="entry name" value="ACP-like"/>
    <property type="match status" value="1"/>
</dbReference>
<dbReference type="SMR" id="A0A135LL22"/>
<accession>A0A135LL22</accession>
<comment type="caution">
    <text evidence="6">The sequence shown here is derived from an EMBL/GenBank/DDBJ whole genome shotgun (WGS) entry which is preliminary data.</text>
</comment>
<dbReference type="InterPro" id="IPR003231">
    <property type="entry name" value="ACP"/>
</dbReference>
<dbReference type="AlphaFoldDB" id="A0A135LL22"/>
<evidence type="ECO:0000256" key="3">
    <source>
        <dbReference type="ARBA" id="ARBA00022553"/>
    </source>
</evidence>
<dbReference type="NCBIfam" id="NF002150">
    <property type="entry name" value="PRK00982.1-4"/>
    <property type="match status" value="1"/>
</dbReference>
<dbReference type="NCBIfam" id="TIGR00517">
    <property type="entry name" value="acyl_carrier"/>
    <property type="match status" value="1"/>
</dbReference>
<dbReference type="OrthoDB" id="448946at2759"/>
<dbReference type="OMA" id="TMEASFI"/>
<dbReference type="GO" id="GO:0044550">
    <property type="term" value="P:secondary metabolite biosynthetic process"/>
    <property type="evidence" value="ECO:0007669"/>
    <property type="project" value="UniProtKB-ARBA"/>
</dbReference>
<dbReference type="Proteomes" id="UP000070168">
    <property type="component" value="Unassembled WGS sequence"/>
</dbReference>
<dbReference type="PROSITE" id="PS50075">
    <property type="entry name" value="CARRIER"/>
    <property type="match status" value="1"/>
</dbReference>
<evidence type="ECO:0000256" key="2">
    <source>
        <dbReference type="ARBA" id="ARBA00022450"/>
    </source>
</evidence>
<dbReference type="InterPro" id="IPR009081">
    <property type="entry name" value="PP-bd_ACP"/>
</dbReference>
<evidence type="ECO:0000259" key="5">
    <source>
        <dbReference type="PROSITE" id="PS50075"/>
    </source>
</evidence>
<dbReference type="STRING" id="5078.A0A135LL22"/>
<reference evidence="6 7" key="1">
    <citation type="journal article" date="2016" name="BMC Genomics">
        <title>Genome sequencing and secondary metabolism of the postharvest pathogen Penicillium griseofulvum.</title>
        <authorList>
            <person name="Banani H."/>
            <person name="Marcet-Houben M."/>
            <person name="Ballester A.R."/>
            <person name="Abbruscato P."/>
            <person name="Gonzalez-Candelas L."/>
            <person name="Gabaldon T."/>
            <person name="Spadaro D."/>
        </authorList>
    </citation>
    <scope>NUCLEOTIDE SEQUENCE [LARGE SCALE GENOMIC DNA]</scope>
    <source>
        <strain evidence="6 7">PG3</strain>
    </source>
</reference>
<evidence type="ECO:0000313" key="6">
    <source>
        <dbReference type="EMBL" id="KXG49681.1"/>
    </source>
</evidence>